<sequence>MPPEQVHLVDQSDFGIDGSRQKPETAVCSSAARHAASRLLRRLRHLRHGFRRPIVWPYTMSTNEVLEELRNYPILRQSFSESVVMASDDDNIRLWPLTHFTSQGKLSEHLGLSIIGGHNCTWYVLAAVKLRFGAHGAPVFHLHARAYGNKSPIQRDEYSRAHELLWKIAKAEPTATTTITTVFPTDETDPNFYDVAAVHVLVRLAGE</sequence>
<dbReference type="AlphaFoldDB" id="A0A139HF65"/>
<accession>A0A139HF65</accession>
<protein>
    <submittedName>
        <fullName evidence="1">Uncharacterized protein</fullName>
    </submittedName>
</protein>
<gene>
    <name evidence="1" type="ORF">AC578_4122</name>
</gene>
<dbReference type="EMBL" id="LFZN01000062">
    <property type="protein sequence ID" value="KXT01083.1"/>
    <property type="molecule type" value="Genomic_DNA"/>
</dbReference>
<keyword evidence="2" id="KW-1185">Reference proteome</keyword>
<proteinExistence type="predicted"/>
<comment type="caution">
    <text evidence="1">The sequence shown here is derived from an EMBL/GenBank/DDBJ whole genome shotgun (WGS) entry which is preliminary data.</text>
</comment>
<name>A0A139HF65_9PEZI</name>
<evidence type="ECO:0000313" key="2">
    <source>
        <dbReference type="Proteomes" id="UP000070133"/>
    </source>
</evidence>
<evidence type="ECO:0000313" key="1">
    <source>
        <dbReference type="EMBL" id="KXT01083.1"/>
    </source>
</evidence>
<dbReference type="Proteomes" id="UP000070133">
    <property type="component" value="Unassembled WGS sequence"/>
</dbReference>
<organism evidence="1 2">
    <name type="scientific">Pseudocercospora eumusae</name>
    <dbReference type="NCBI Taxonomy" id="321146"/>
    <lineage>
        <taxon>Eukaryota</taxon>
        <taxon>Fungi</taxon>
        <taxon>Dikarya</taxon>
        <taxon>Ascomycota</taxon>
        <taxon>Pezizomycotina</taxon>
        <taxon>Dothideomycetes</taxon>
        <taxon>Dothideomycetidae</taxon>
        <taxon>Mycosphaerellales</taxon>
        <taxon>Mycosphaerellaceae</taxon>
        <taxon>Pseudocercospora</taxon>
    </lineage>
</organism>
<reference evidence="1 2" key="1">
    <citation type="submission" date="2015-07" db="EMBL/GenBank/DDBJ databases">
        <title>Comparative genomics of the Sigatoka disease complex on banana suggests a link between parallel evolutionary changes in Pseudocercospora fijiensis and Pseudocercospora eumusae and increased virulence on the banana host.</title>
        <authorList>
            <person name="Chang T.-C."/>
            <person name="Salvucci A."/>
            <person name="Crous P.W."/>
            <person name="Stergiopoulos I."/>
        </authorList>
    </citation>
    <scope>NUCLEOTIDE SEQUENCE [LARGE SCALE GENOMIC DNA]</scope>
    <source>
        <strain evidence="1 2">CBS 114824</strain>
    </source>
</reference>